<feature type="domain" description="Wall-associated receptor kinase galacturonan-binding" evidence="11">
    <location>
        <begin position="30"/>
        <end position="89"/>
    </location>
</feature>
<evidence type="ECO:0000256" key="10">
    <source>
        <dbReference type="SAM" id="SignalP"/>
    </source>
</evidence>
<accession>A0ABC8JQD8</accession>
<dbReference type="Pfam" id="PF14380">
    <property type="entry name" value="WAK_assoc"/>
    <property type="match status" value="1"/>
</dbReference>
<comment type="catalytic activity">
    <reaction evidence="8">
        <text>L-threonyl-[protein] + ATP = O-phospho-L-threonyl-[protein] + ADP + H(+)</text>
        <dbReference type="Rhea" id="RHEA:46608"/>
        <dbReference type="Rhea" id="RHEA-COMP:11060"/>
        <dbReference type="Rhea" id="RHEA-COMP:11605"/>
        <dbReference type="ChEBI" id="CHEBI:15378"/>
        <dbReference type="ChEBI" id="CHEBI:30013"/>
        <dbReference type="ChEBI" id="CHEBI:30616"/>
        <dbReference type="ChEBI" id="CHEBI:61977"/>
        <dbReference type="ChEBI" id="CHEBI:456216"/>
        <dbReference type="EC" id="2.7.11.1"/>
    </reaction>
</comment>
<dbReference type="InterPro" id="IPR032872">
    <property type="entry name" value="WAK_assoc_C"/>
</dbReference>
<proteinExistence type="predicted"/>
<evidence type="ECO:0000256" key="3">
    <source>
        <dbReference type="ARBA" id="ARBA00022692"/>
    </source>
</evidence>
<keyword evidence="14" id="KW-1185">Reference proteome</keyword>
<dbReference type="GO" id="GO:0016020">
    <property type="term" value="C:membrane"/>
    <property type="evidence" value="ECO:0007669"/>
    <property type="project" value="UniProtKB-SubCell"/>
</dbReference>
<dbReference type="EC" id="2.7.11.1" evidence="2"/>
<sequence length="301" mass="32878">MASRLPCFFFFHFLFTLTTLTSTASAATSCRTSCGSIPINYPFGIDQGCGSPQFKAMLNCSSTDLYFVTPSGGYKVRSIDYDKNTMVVFDPSMSTCSILQPHHDFKLSDIQNAIIRPSYDTVFALFNCSNDSPVHNRYRSLCFQAAGHSCDELYSSCTSFRIFNTTSPNGGNSTVHATPYCCFTSYDTVRVMSMNILDCSHYTTVIDGGKMRGVAPMDWSYGIELSYSVPEIGCGRCRKSGGTCGFDDETEIFLCQCPNSNNISTRDCGGGVSDQGGCSSTNTNYATLFLAMLVSFICAML</sequence>
<dbReference type="EMBL" id="CAKOAT010131377">
    <property type="protein sequence ID" value="CAH8337074.1"/>
    <property type="molecule type" value="Genomic_DNA"/>
</dbReference>
<evidence type="ECO:0000259" key="12">
    <source>
        <dbReference type="Pfam" id="PF14380"/>
    </source>
</evidence>
<evidence type="ECO:0000256" key="2">
    <source>
        <dbReference type="ARBA" id="ARBA00012513"/>
    </source>
</evidence>
<dbReference type="Pfam" id="PF13947">
    <property type="entry name" value="GUB_WAK_bind"/>
    <property type="match status" value="1"/>
</dbReference>
<evidence type="ECO:0000256" key="7">
    <source>
        <dbReference type="ARBA" id="ARBA00023180"/>
    </source>
</evidence>
<evidence type="ECO:0000256" key="8">
    <source>
        <dbReference type="ARBA" id="ARBA00047899"/>
    </source>
</evidence>
<feature type="domain" description="Wall-associated receptor kinase C-terminal" evidence="12">
    <location>
        <begin position="222"/>
        <end position="259"/>
    </location>
</feature>
<evidence type="ECO:0000256" key="1">
    <source>
        <dbReference type="ARBA" id="ARBA00004479"/>
    </source>
</evidence>
<reference evidence="13 14" key="1">
    <citation type="submission" date="2022-03" db="EMBL/GenBank/DDBJ databases">
        <authorList>
            <person name="Macdonald S."/>
            <person name="Ahmed S."/>
            <person name="Newling K."/>
        </authorList>
    </citation>
    <scope>NUCLEOTIDE SEQUENCE [LARGE SCALE GENOMIC DNA]</scope>
</reference>
<dbReference type="Proteomes" id="UP001642260">
    <property type="component" value="Unassembled WGS sequence"/>
</dbReference>
<keyword evidence="4 10" id="KW-0732">Signal</keyword>
<gene>
    <name evidence="13" type="ORF">ERUC_LOCUS14091</name>
</gene>
<keyword evidence="5" id="KW-1133">Transmembrane helix</keyword>
<name>A0ABC8JQD8_ERUVS</name>
<comment type="subcellular location">
    <subcellularLocation>
        <location evidence="1">Membrane</location>
        <topology evidence="1">Single-pass type I membrane protein</topology>
    </subcellularLocation>
</comment>
<evidence type="ECO:0000256" key="6">
    <source>
        <dbReference type="ARBA" id="ARBA00023136"/>
    </source>
</evidence>
<dbReference type="PANTHER" id="PTHR33355">
    <property type="entry name" value="WALL-ASSOCIATED RECEPTOR KINASE CARBOXY-TERMINAL PROTEIN-RELATED"/>
    <property type="match status" value="1"/>
</dbReference>
<evidence type="ECO:0000256" key="9">
    <source>
        <dbReference type="ARBA" id="ARBA00048679"/>
    </source>
</evidence>
<feature type="signal peptide" evidence="10">
    <location>
        <begin position="1"/>
        <end position="26"/>
    </location>
</feature>
<evidence type="ECO:0000313" key="13">
    <source>
        <dbReference type="EMBL" id="CAH8337074.1"/>
    </source>
</evidence>
<evidence type="ECO:0000256" key="4">
    <source>
        <dbReference type="ARBA" id="ARBA00022729"/>
    </source>
</evidence>
<keyword evidence="3" id="KW-0812">Transmembrane</keyword>
<dbReference type="PROSITE" id="PS51257">
    <property type="entry name" value="PROKAR_LIPOPROTEIN"/>
    <property type="match status" value="1"/>
</dbReference>
<keyword evidence="7" id="KW-0325">Glycoprotein</keyword>
<dbReference type="GO" id="GO:0004674">
    <property type="term" value="F:protein serine/threonine kinase activity"/>
    <property type="evidence" value="ECO:0007669"/>
    <property type="project" value="UniProtKB-KW"/>
</dbReference>
<evidence type="ECO:0000256" key="5">
    <source>
        <dbReference type="ARBA" id="ARBA00022989"/>
    </source>
</evidence>
<dbReference type="InterPro" id="IPR025287">
    <property type="entry name" value="WAK_GUB"/>
</dbReference>
<dbReference type="AlphaFoldDB" id="A0ABC8JQD8"/>
<comment type="catalytic activity">
    <reaction evidence="9">
        <text>L-seryl-[protein] + ATP = O-phospho-L-seryl-[protein] + ADP + H(+)</text>
        <dbReference type="Rhea" id="RHEA:17989"/>
        <dbReference type="Rhea" id="RHEA-COMP:9863"/>
        <dbReference type="Rhea" id="RHEA-COMP:11604"/>
        <dbReference type="ChEBI" id="CHEBI:15378"/>
        <dbReference type="ChEBI" id="CHEBI:29999"/>
        <dbReference type="ChEBI" id="CHEBI:30616"/>
        <dbReference type="ChEBI" id="CHEBI:83421"/>
        <dbReference type="ChEBI" id="CHEBI:456216"/>
        <dbReference type="EC" id="2.7.11.1"/>
    </reaction>
</comment>
<organism evidence="13 14">
    <name type="scientific">Eruca vesicaria subsp. sativa</name>
    <name type="common">Garden rocket</name>
    <name type="synonym">Eruca sativa</name>
    <dbReference type="NCBI Taxonomy" id="29727"/>
    <lineage>
        <taxon>Eukaryota</taxon>
        <taxon>Viridiplantae</taxon>
        <taxon>Streptophyta</taxon>
        <taxon>Embryophyta</taxon>
        <taxon>Tracheophyta</taxon>
        <taxon>Spermatophyta</taxon>
        <taxon>Magnoliopsida</taxon>
        <taxon>eudicotyledons</taxon>
        <taxon>Gunneridae</taxon>
        <taxon>Pentapetalae</taxon>
        <taxon>rosids</taxon>
        <taxon>malvids</taxon>
        <taxon>Brassicales</taxon>
        <taxon>Brassicaceae</taxon>
        <taxon>Brassiceae</taxon>
        <taxon>Eruca</taxon>
    </lineage>
</organism>
<keyword evidence="6" id="KW-0472">Membrane</keyword>
<dbReference type="PANTHER" id="PTHR33355:SF12">
    <property type="entry name" value="WALL-ASSOCIATED RECEPTOR KINASE CARBOXY-TERMINAL PROTEIN"/>
    <property type="match status" value="1"/>
</dbReference>
<evidence type="ECO:0000313" key="14">
    <source>
        <dbReference type="Proteomes" id="UP001642260"/>
    </source>
</evidence>
<comment type="caution">
    <text evidence="13">The sequence shown here is derived from an EMBL/GenBank/DDBJ whole genome shotgun (WGS) entry which is preliminary data.</text>
</comment>
<feature type="chain" id="PRO_5044775084" description="non-specific serine/threonine protein kinase" evidence="10">
    <location>
        <begin position="27"/>
        <end position="301"/>
    </location>
</feature>
<protein>
    <recommendedName>
        <fullName evidence="2">non-specific serine/threonine protein kinase</fullName>
        <ecNumber evidence="2">2.7.11.1</ecNumber>
    </recommendedName>
</protein>
<evidence type="ECO:0000259" key="11">
    <source>
        <dbReference type="Pfam" id="PF13947"/>
    </source>
</evidence>